<evidence type="ECO:0000313" key="2">
    <source>
        <dbReference type="EMBL" id="KAF9496251.1"/>
    </source>
</evidence>
<dbReference type="EMBL" id="MU154554">
    <property type="protein sequence ID" value="KAF9496251.1"/>
    <property type="molecule type" value="Genomic_DNA"/>
</dbReference>
<protein>
    <submittedName>
        <fullName evidence="2">Uncharacterized protein</fullName>
    </submittedName>
</protein>
<keyword evidence="3" id="KW-1185">Reference proteome</keyword>
<dbReference type="AlphaFoldDB" id="A0A9P6D7V1"/>
<name>A0A9P6D7V1_PLEER</name>
<comment type="caution">
    <text evidence="2">The sequence shown here is derived from an EMBL/GenBank/DDBJ whole genome shotgun (WGS) entry which is preliminary data.</text>
</comment>
<feature type="region of interest" description="Disordered" evidence="1">
    <location>
        <begin position="116"/>
        <end position="139"/>
    </location>
</feature>
<reference evidence="2" key="1">
    <citation type="submission" date="2020-11" db="EMBL/GenBank/DDBJ databases">
        <authorList>
            <consortium name="DOE Joint Genome Institute"/>
            <person name="Ahrendt S."/>
            <person name="Riley R."/>
            <person name="Andreopoulos W."/>
            <person name="Labutti K."/>
            <person name="Pangilinan J."/>
            <person name="Ruiz-Duenas F.J."/>
            <person name="Barrasa J.M."/>
            <person name="Sanchez-Garcia M."/>
            <person name="Camarero S."/>
            <person name="Miyauchi S."/>
            <person name="Serrano A."/>
            <person name="Linde D."/>
            <person name="Babiker R."/>
            <person name="Drula E."/>
            <person name="Ayuso-Fernandez I."/>
            <person name="Pacheco R."/>
            <person name="Padilla G."/>
            <person name="Ferreira P."/>
            <person name="Barriuso J."/>
            <person name="Kellner H."/>
            <person name="Castanera R."/>
            <person name="Alfaro M."/>
            <person name="Ramirez L."/>
            <person name="Pisabarro A.G."/>
            <person name="Kuo A."/>
            <person name="Tritt A."/>
            <person name="Lipzen A."/>
            <person name="He G."/>
            <person name="Yan M."/>
            <person name="Ng V."/>
            <person name="Cullen D."/>
            <person name="Martin F."/>
            <person name="Rosso M.-N."/>
            <person name="Henrissat B."/>
            <person name="Hibbett D."/>
            <person name="Martinez A.T."/>
            <person name="Grigoriev I.V."/>
        </authorList>
    </citation>
    <scope>NUCLEOTIDE SEQUENCE</scope>
    <source>
        <strain evidence="2">ATCC 90797</strain>
    </source>
</reference>
<gene>
    <name evidence="2" type="ORF">BDN71DRAFT_772744</name>
</gene>
<evidence type="ECO:0000256" key="1">
    <source>
        <dbReference type="SAM" id="MobiDB-lite"/>
    </source>
</evidence>
<accession>A0A9P6D7V1</accession>
<organism evidence="2 3">
    <name type="scientific">Pleurotus eryngii</name>
    <name type="common">Boletus of the steppes</name>
    <dbReference type="NCBI Taxonomy" id="5323"/>
    <lineage>
        <taxon>Eukaryota</taxon>
        <taxon>Fungi</taxon>
        <taxon>Dikarya</taxon>
        <taxon>Basidiomycota</taxon>
        <taxon>Agaricomycotina</taxon>
        <taxon>Agaricomycetes</taxon>
        <taxon>Agaricomycetidae</taxon>
        <taxon>Agaricales</taxon>
        <taxon>Pleurotineae</taxon>
        <taxon>Pleurotaceae</taxon>
        <taxon>Pleurotus</taxon>
    </lineage>
</organism>
<feature type="region of interest" description="Disordered" evidence="1">
    <location>
        <begin position="50"/>
        <end position="87"/>
    </location>
</feature>
<dbReference type="Proteomes" id="UP000807025">
    <property type="component" value="Unassembled WGS sequence"/>
</dbReference>
<feature type="compositionally biased region" description="Polar residues" evidence="1">
    <location>
        <begin position="70"/>
        <end position="87"/>
    </location>
</feature>
<evidence type="ECO:0000313" key="3">
    <source>
        <dbReference type="Proteomes" id="UP000807025"/>
    </source>
</evidence>
<proteinExistence type="predicted"/>
<sequence length="197" mass="22117">MFPFGAGNDDVDLCALVCVESHLVAPGASLVNSSRWIALHLHRTASPHCRSRVKSRYSHEPHPEILPVQHPSTTDSSFKRSSPFQNSEDMPSLIASYCTAPPRHVTYLSNVSRLEKRKNPTPSRFSQPPPGSTRLGHGVHRTSRLRHPNDAHWWVSVANPRSFTSLKPGETFIFIWALRAGSSSSWLRQREVDLFCT</sequence>